<protein>
    <submittedName>
        <fullName evidence="2">Uncharacterized protein</fullName>
    </submittedName>
</protein>
<feature type="region of interest" description="Disordered" evidence="1">
    <location>
        <begin position="449"/>
        <end position="538"/>
    </location>
</feature>
<feature type="region of interest" description="Disordered" evidence="1">
    <location>
        <begin position="1"/>
        <end position="44"/>
    </location>
</feature>
<dbReference type="Proteomes" id="UP001211907">
    <property type="component" value="Unassembled WGS sequence"/>
</dbReference>
<name>A0AAD5TBM8_9FUNG</name>
<evidence type="ECO:0000313" key="2">
    <source>
        <dbReference type="EMBL" id="KAJ3132220.1"/>
    </source>
</evidence>
<dbReference type="AlphaFoldDB" id="A0AAD5TBM8"/>
<sequence>MQAETETQTPPERVTTTQQTLPTPPISPTRAAEIPEPTVRQPSPALLSTDVGIASGNTFDTTDMRLPGIHTLLIPLSFRQNFLRPPALPEFEFDSSPVTSTQWSPSLAYRHPNLQREQRREAYIAYDHTSVSNSTISSSSSSSSNDSDTDDDVNIRVTPFADSVPNEAATSTANPLPPQLRRDADLAEKFTHAIVARIAALRLLLLDVDGAPIVPLVHLQTQFAATTAIASPVLYSDHAGEFASVILRRLVAAKRRVAASQPPDGNQSSLDHDGSSDGEINPEVSEFLPVVRMRSLRRRGGQARRTVSFDNDDDADVEASEIGADTQRRRIYSEIAPECQCEPCLIESTLNAPFAYLLRTDAGYNGDPVKIACHNEFCESEVMKKDYWRRETRRMSAWENRFREFARVHRVCGDGVDGENCGGGSRRHRHAVWCGYNRYARRWLQPIENDWSDVGGDGDEDSDSDGDDESSDESSDESNFNPGRFAVNESDEDEEDDDYDEDNESDDDENFDEDDADINEEDEDGENEDTDEEIDDETREKIFLEDFMAKLQELFGLLELHEKLQQIPV</sequence>
<accession>A0AAD5TBM8</accession>
<feature type="region of interest" description="Disordered" evidence="1">
    <location>
        <begin position="258"/>
        <end position="281"/>
    </location>
</feature>
<feature type="compositionally biased region" description="Polar residues" evidence="1">
    <location>
        <begin position="1"/>
        <end position="10"/>
    </location>
</feature>
<organism evidence="2 3">
    <name type="scientific">Physocladia obscura</name>
    <dbReference type="NCBI Taxonomy" id="109957"/>
    <lineage>
        <taxon>Eukaryota</taxon>
        <taxon>Fungi</taxon>
        <taxon>Fungi incertae sedis</taxon>
        <taxon>Chytridiomycota</taxon>
        <taxon>Chytridiomycota incertae sedis</taxon>
        <taxon>Chytridiomycetes</taxon>
        <taxon>Chytridiales</taxon>
        <taxon>Chytriomycetaceae</taxon>
        <taxon>Physocladia</taxon>
    </lineage>
</organism>
<gene>
    <name evidence="2" type="ORF">HK100_005544</name>
</gene>
<feature type="non-terminal residue" evidence="2">
    <location>
        <position position="569"/>
    </location>
</feature>
<feature type="compositionally biased region" description="Acidic residues" evidence="1">
    <location>
        <begin position="456"/>
        <end position="476"/>
    </location>
</feature>
<evidence type="ECO:0000256" key="1">
    <source>
        <dbReference type="SAM" id="MobiDB-lite"/>
    </source>
</evidence>
<feature type="region of interest" description="Disordered" evidence="1">
    <location>
        <begin position="132"/>
        <end position="179"/>
    </location>
</feature>
<feature type="compositionally biased region" description="Acidic residues" evidence="1">
    <location>
        <begin position="489"/>
        <end position="537"/>
    </location>
</feature>
<proteinExistence type="predicted"/>
<reference evidence="2" key="1">
    <citation type="submission" date="2020-05" db="EMBL/GenBank/DDBJ databases">
        <title>Phylogenomic resolution of chytrid fungi.</title>
        <authorList>
            <person name="Stajich J.E."/>
            <person name="Amses K."/>
            <person name="Simmons R."/>
            <person name="Seto K."/>
            <person name="Myers J."/>
            <person name="Bonds A."/>
            <person name="Quandt C.A."/>
            <person name="Barry K."/>
            <person name="Liu P."/>
            <person name="Grigoriev I."/>
            <person name="Longcore J.E."/>
            <person name="James T.Y."/>
        </authorList>
    </citation>
    <scope>NUCLEOTIDE SEQUENCE</scope>
    <source>
        <strain evidence="2">JEL0513</strain>
    </source>
</reference>
<evidence type="ECO:0000313" key="3">
    <source>
        <dbReference type="Proteomes" id="UP001211907"/>
    </source>
</evidence>
<comment type="caution">
    <text evidence="2">The sequence shown here is derived from an EMBL/GenBank/DDBJ whole genome shotgun (WGS) entry which is preliminary data.</text>
</comment>
<keyword evidence="3" id="KW-1185">Reference proteome</keyword>
<dbReference type="EMBL" id="JADGJH010000259">
    <property type="protein sequence ID" value="KAJ3132220.1"/>
    <property type="molecule type" value="Genomic_DNA"/>
</dbReference>
<feature type="compositionally biased region" description="Low complexity" evidence="1">
    <location>
        <begin position="132"/>
        <end position="146"/>
    </location>
</feature>